<keyword evidence="2" id="KW-1185">Reference proteome</keyword>
<organism evidence="1 2">
    <name type="scientific">Deinococcus yavapaiensis KR-236</name>
    <dbReference type="NCBI Taxonomy" id="694435"/>
    <lineage>
        <taxon>Bacteria</taxon>
        <taxon>Thermotogati</taxon>
        <taxon>Deinococcota</taxon>
        <taxon>Deinococci</taxon>
        <taxon>Deinococcales</taxon>
        <taxon>Deinococcaceae</taxon>
        <taxon>Deinococcus</taxon>
    </lineage>
</organism>
<reference evidence="1 2" key="1">
    <citation type="submission" date="2018-06" db="EMBL/GenBank/DDBJ databases">
        <title>Genomic Encyclopedia of Type Strains, Phase IV (KMG-IV): sequencing the most valuable type-strain genomes for metagenomic binning, comparative biology and taxonomic classification.</title>
        <authorList>
            <person name="Goeker M."/>
        </authorList>
    </citation>
    <scope>NUCLEOTIDE SEQUENCE [LARGE SCALE GENOMIC DNA]</scope>
    <source>
        <strain evidence="1 2">DSM 18048</strain>
    </source>
</reference>
<accession>A0A318S867</accession>
<protein>
    <submittedName>
        <fullName evidence="1">Uncharacterized protein</fullName>
    </submittedName>
</protein>
<dbReference type="RefSeq" id="WP_146237224.1">
    <property type="nucleotide sequence ID" value="NZ_QJSX01000005.1"/>
</dbReference>
<dbReference type="EMBL" id="QJSX01000005">
    <property type="protein sequence ID" value="PYE54642.1"/>
    <property type="molecule type" value="Genomic_DNA"/>
</dbReference>
<proteinExistence type="predicted"/>
<evidence type="ECO:0000313" key="1">
    <source>
        <dbReference type="EMBL" id="PYE54642.1"/>
    </source>
</evidence>
<dbReference type="Proteomes" id="UP000248326">
    <property type="component" value="Unassembled WGS sequence"/>
</dbReference>
<evidence type="ECO:0000313" key="2">
    <source>
        <dbReference type="Proteomes" id="UP000248326"/>
    </source>
</evidence>
<comment type="caution">
    <text evidence="1">The sequence shown here is derived from an EMBL/GenBank/DDBJ whole genome shotgun (WGS) entry which is preliminary data.</text>
</comment>
<gene>
    <name evidence="1" type="ORF">DES52_105282</name>
</gene>
<dbReference type="AlphaFoldDB" id="A0A318S867"/>
<sequence>MLYRRQRNLSPLLVALALLVGLALGFLTGRVTAPDPTLATIVAPAVQHARKASGALEIVDLEYERAKQGNATSHAAAVSAARQAQAELGAASLLRQLDPGGFREAQAALADLLSAVNVNRDVNVVRTGITRAQSALRELQAIGTP</sequence>
<dbReference type="OrthoDB" id="71551at2"/>
<name>A0A318S867_9DEIO</name>